<evidence type="ECO:0000256" key="1">
    <source>
        <dbReference type="ARBA" id="ARBA00022679"/>
    </source>
</evidence>
<dbReference type="GO" id="GO:0016747">
    <property type="term" value="F:acyltransferase activity, transferring groups other than amino-acyl groups"/>
    <property type="evidence" value="ECO:0007669"/>
    <property type="project" value="InterPro"/>
</dbReference>
<evidence type="ECO:0000313" key="6">
    <source>
        <dbReference type="Proteomes" id="UP000523821"/>
    </source>
</evidence>
<dbReference type="PANTHER" id="PTHR43800:SF1">
    <property type="entry name" value="PEPTIDYL-LYSINE N-ACETYLTRANSFERASE YJAB"/>
    <property type="match status" value="1"/>
</dbReference>
<dbReference type="InterPro" id="IPR016181">
    <property type="entry name" value="Acyl_CoA_acyltransferase"/>
</dbReference>
<gene>
    <name evidence="5" type="ORF">GGQ63_001721</name>
</gene>
<dbReference type="EMBL" id="JACHOO010000003">
    <property type="protein sequence ID" value="MBB5752667.1"/>
    <property type="molecule type" value="Genomic_DNA"/>
</dbReference>
<keyword evidence="6" id="KW-1185">Reference proteome</keyword>
<dbReference type="Gene3D" id="3.40.630.30">
    <property type="match status" value="1"/>
</dbReference>
<organism evidence="5 6">
    <name type="scientific">Prosthecomicrobium pneumaticum</name>
    <dbReference type="NCBI Taxonomy" id="81895"/>
    <lineage>
        <taxon>Bacteria</taxon>
        <taxon>Pseudomonadati</taxon>
        <taxon>Pseudomonadota</taxon>
        <taxon>Alphaproteobacteria</taxon>
        <taxon>Hyphomicrobiales</taxon>
        <taxon>Kaistiaceae</taxon>
        <taxon>Prosthecomicrobium</taxon>
    </lineage>
</organism>
<feature type="domain" description="N-acetyltransferase" evidence="4">
    <location>
        <begin position="42"/>
        <end position="203"/>
    </location>
</feature>
<protein>
    <submittedName>
        <fullName evidence="5">GNAT superfamily N-acetyltransferase</fullName>
    </submittedName>
</protein>
<keyword evidence="2" id="KW-0012">Acyltransferase</keyword>
<dbReference type="PANTHER" id="PTHR43800">
    <property type="entry name" value="PEPTIDYL-LYSINE N-ACETYLTRANSFERASE YJAB"/>
    <property type="match status" value="1"/>
</dbReference>
<reference evidence="5 6" key="1">
    <citation type="submission" date="2020-08" db="EMBL/GenBank/DDBJ databases">
        <title>Genomic Encyclopedia of Type Strains, Phase IV (KMG-IV): sequencing the most valuable type-strain genomes for metagenomic binning, comparative biology and taxonomic classification.</title>
        <authorList>
            <person name="Goeker M."/>
        </authorList>
    </citation>
    <scope>NUCLEOTIDE SEQUENCE [LARGE SCALE GENOMIC DNA]</scope>
    <source>
        <strain evidence="5 6">DSM 16268</strain>
    </source>
</reference>
<accession>A0A7W9FKE2</accession>
<evidence type="ECO:0000256" key="2">
    <source>
        <dbReference type="ARBA" id="ARBA00023315"/>
    </source>
</evidence>
<feature type="region of interest" description="Disordered" evidence="3">
    <location>
        <begin position="184"/>
        <end position="205"/>
    </location>
</feature>
<evidence type="ECO:0000259" key="4">
    <source>
        <dbReference type="PROSITE" id="PS51186"/>
    </source>
</evidence>
<dbReference type="SUPFAM" id="SSF55729">
    <property type="entry name" value="Acyl-CoA N-acyltransferases (Nat)"/>
    <property type="match status" value="1"/>
</dbReference>
<name>A0A7W9FKE2_9HYPH</name>
<evidence type="ECO:0000256" key="3">
    <source>
        <dbReference type="SAM" id="MobiDB-lite"/>
    </source>
</evidence>
<sequence>MPFLPLDLDGYTDLPPGRIANMVTYLEMRTPPASPRGDRPDLRVRRIERPETASYRQLYSRIGERWLWFSRAVMPEEELRALLSRPDTETRYLEDDTGPIGLSEIHVGRDDVEIAMFGVVPEAAGRGAAAVLMDATLAAAWRPGIERVWLHTCSFDSPAALPFYAKSGFRPYKFAVEVSPDPRLTGHLPRSAGPHIPLIEPEERS</sequence>
<dbReference type="Proteomes" id="UP000523821">
    <property type="component" value="Unassembled WGS sequence"/>
</dbReference>
<dbReference type="RefSeq" id="WP_183854667.1">
    <property type="nucleotide sequence ID" value="NZ_JACHOO010000003.1"/>
</dbReference>
<keyword evidence="1 5" id="KW-0808">Transferase</keyword>
<comment type="caution">
    <text evidence="5">The sequence shown here is derived from an EMBL/GenBank/DDBJ whole genome shotgun (WGS) entry which is preliminary data.</text>
</comment>
<dbReference type="PROSITE" id="PS51186">
    <property type="entry name" value="GNAT"/>
    <property type="match status" value="1"/>
</dbReference>
<dbReference type="InterPro" id="IPR000182">
    <property type="entry name" value="GNAT_dom"/>
</dbReference>
<dbReference type="Pfam" id="PF00583">
    <property type="entry name" value="Acetyltransf_1"/>
    <property type="match status" value="1"/>
</dbReference>
<dbReference type="CDD" id="cd04301">
    <property type="entry name" value="NAT_SF"/>
    <property type="match status" value="1"/>
</dbReference>
<dbReference type="AlphaFoldDB" id="A0A7W9FKE2"/>
<proteinExistence type="predicted"/>
<evidence type="ECO:0000313" key="5">
    <source>
        <dbReference type="EMBL" id="MBB5752667.1"/>
    </source>
</evidence>